<dbReference type="AlphaFoldDB" id="A0A265NFQ1"/>
<protein>
    <submittedName>
        <fullName evidence="2">Uncharacterized protein</fullName>
    </submittedName>
</protein>
<dbReference type="EMBL" id="NPMS01000001">
    <property type="protein sequence ID" value="OZU90627.1"/>
    <property type="molecule type" value="Genomic_DNA"/>
</dbReference>
<accession>A0A265NFQ1</accession>
<feature type="signal peptide" evidence="1">
    <location>
        <begin position="1"/>
        <end position="20"/>
    </location>
</feature>
<dbReference type="PROSITE" id="PS51257">
    <property type="entry name" value="PROKAR_LIPOPROTEIN"/>
    <property type="match status" value="1"/>
</dbReference>
<dbReference type="NCBIfam" id="NF038094">
    <property type="entry name" value="CueP_fam"/>
    <property type="match status" value="1"/>
</dbReference>
<evidence type="ECO:0000313" key="3">
    <source>
        <dbReference type="Proteomes" id="UP000216498"/>
    </source>
</evidence>
<dbReference type="Gene3D" id="2.60.40.3700">
    <property type="match status" value="1"/>
</dbReference>
<feature type="chain" id="PRO_5038624049" evidence="1">
    <location>
        <begin position="21"/>
        <end position="179"/>
    </location>
</feature>
<dbReference type="OrthoDB" id="73040at2"/>
<comment type="caution">
    <text evidence="2">The sequence shown here is derived from an EMBL/GenBank/DDBJ whole genome shotgun (WGS) entry which is preliminary data.</text>
</comment>
<organism evidence="2 3">
    <name type="scientific">Virgibacillus indicus</name>
    <dbReference type="NCBI Taxonomy" id="2024554"/>
    <lineage>
        <taxon>Bacteria</taxon>
        <taxon>Bacillati</taxon>
        <taxon>Bacillota</taxon>
        <taxon>Bacilli</taxon>
        <taxon>Bacillales</taxon>
        <taxon>Bacillaceae</taxon>
        <taxon>Virgibacillus</taxon>
    </lineage>
</organism>
<dbReference type="InterPro" id="IPR047808">
    <property type="entry name" value="CueP-like"/>
</dbReference>
<name>A0A265NFQ1_9BACI</name>
<keyword evidence="3" id="KW-1185">Reference proteome</keyword>
<dbReference type="RefSeq" id="WP_094884355.1">
    <property type="nucleotide sequence ID" value="NZ_NPMS01000001.1"/>
</dbReference>
<sequence length="179" mass="19930">MKLKIIIAALLLSVFLAACTSEDANEEALTNDSEMTDIKELVQDYSMGDVTGQTASITSKQLIVTENDESSETAYDLPDEEFFVSIAPYINETHPCEIHSLTGCQGELANKDFDVSIEDMEGNLVLEEKMNSESNGFIDLWLPRDKTYRVKITHDGKQVESEISTFENDGTCITTMQLI</sequence>
<evidence type="ECO:0000313" key="2">
    <source>
        <dbReference type="EMBL" id="OZU90627.1"/>
    </source>
</evidence>
<evidence type="ECO:0000256" key="1">
    <source>
        <dbReference type="SAM" id="SignalP"/>
    </source>
</evidence>
<dbReference type="Pfam" id="PF21172">
    <property type="entry name" value="CueP"/>
    <property type="match status" value="1"/>
</dbReference>
<keyword evidence="1" id="KW-0732">Signal</keyword>
<gene>
    <name evidence="2" type="ORF">CIL03_05675</name>
</gene>
<dbReference type="Proteomes" id="UP000216498">
    <property type="component" value="Unassembled WGS sequence"/>
</dbReference>
<reference evidence="2 3" key="1">
    <citation type="submission" date="2017-08" db="EMBL/GenBank/DDBJ databases">
        <title>Virgibacillus indicus sp. nov. and Virgibacillus profoundi sp. nov, two moderately halophilic bacteria isolated from marine sediment by using the Microfluidic Streak Plate.</title>
        <authorList>
            <person name="Xu B."/>
            <person name="Hu B."/>
            <person name="Wang J."/>
            <person name="Zhu Y."/>
            <person name="Huang L."/>
            <person name="Du W."/>
            <person name="Huang Y."/>
        </authorList>
    </citation>
    <scope>NUCLEOTIDE SEQUENCE [LARGE SCALE GENOMIC DNA]</scope>
    <source>
        <strain evidence="2 3">IO3-P2-C2</strain>
    </source>
</reference>
<proteinExistence type="predicted"/>